<keyword evidence="4" id="KW-1185">Reference proteome</keyword>
<feature type="signal peptide" evidence="2">
    <location>
        <begin position="1"/>
        <end position="30"/>
    </location>
</feature>
<evidence type="ECO:0000313" key="3">
    <source>
        <dbReference type="EMBL" id="GMG81342.1"/>
    </source>
</evidence>
<evidence type="ECO:0008006" key="5">
    <source>
        <dbReference type="Google" id="ProtNLM"/>
    </source>
</evidence>
<dbReference type="EMBL" id="BSYI01000003">
    <property type="protein sequence ID" value="GMG81342.1"/>
    <property type="molecule type" value="Genomic_DNA"/>
</dbReference>
<keyword evidence="1" id="KW-0472">Membrane</keyword>
<feature type="transmembrane region" description="Helical" evidence="1">
    <location>
        <begin position="298"/>
        <end position="316"/>
    </location>
</feature>
<protein>
    <recommendedName>
        <fullName evidence="5">VPLPA-CTERM sorting domain-containing protein</fullName>
    </recommendedName>
</protein>
<keyword evidence="1" id="KW-1133">Transmembrane helix</keyword>
<comment type="caution">
    <text evidence="3">The sequence shown here is derived from an EMBL/GenBank/DDBJ whole genome shotgun (WGS) entry which is preliminary data.</text>
</comment>
<name>A0ABQ6LED5_9RHOB</name>
<keyword evidence="2" id="KW-0732">Signal</keyword>
<evidence type="ECO:0000313" key="4">
    <source>
        <dbReference type="Proteomes" id="UP001239909"/>
    </source>
</evidence>
<evidence type="ECO:0000256" key="1">
    <source>
        <dbReference type="SAM" id="Phobius"/>
    </source>
</evidence>
<reference evidence="3 4" key="1">
    <citation type="submission" date="2023-04" db="EMBL/GenBank/DDBJ databases">
        <title>Marinoamorphus aggregata gen. nov., sp. Nov., isolate from tissue of brittle star Ophioplocus japonicus.</title>
        <authorList>
            <person name="Kawano K."/>
            <person name="Sawayama S."/>
            <person name="Nakagawa S."/>
        </authorList>
    </citation>
    <scope>NUCLEOTIDE SEQUENCE [LARGE SCALE GENOMIC DNA]</scope>
    <source>
        <strain evidence="3 4">NKW23</strain>
    </source>
</reference>
<gene>
    <name evidence="3" type="ORF">LNKW23_05550</name>
</gene>
<accession>A0ABQ6LED5</accession>
<keyword evidence="1" id="KW-0812">Transmembrane</keyword>
<sequence>MAQSTSLRRLTIASVAGFCGVFAAAGSAVAVTYDEPNDLYTLTVGDLVLSPVGTSINTTPVPSTETGDLSGTAAGTRDLNGGGTASETALVSAGLSGQQSLYNSQNEFAKVNPGGPFPASASTTDTVSLGLIPVVTRPVIYDENGVEDPNVMEDPLGYFEFALDFNETNNETGTAVINGLVADLRIDVLTQTNQTINVFQITDDILVVNDNSGGQNSLLGTATDIAVYVPVGAFVRAAQDQNANNTGIFTGNDTLQFTWTDSLESGGPDQWLRRSCVSEGGSAFCFGGDDVMELPVPGALPLLLTALGGLGGLAAMRRRKAAA</sequence>
<proteinExistence type="predicted"/>
<evidence type="ECO:0000256" key="2">
    <source>
        <dbReference type="SAM" id="SignalP"/>
    </source>
</evidence>
<dbReference type="Proteomes" id="UP001239909">
    <property type="component" value="Unassembled WGS sequence"/>
</dbReference>
<organism evidence="3 4">
    <name type="scientific">Paralimibaculum aggregatum</name>
    <dbReference type="NCBI Taxonomy" id="3036245"/>
    <lineage>
        <taxon>Bacteria</taxon>
        <taxon>Pseudomonadati</taxon>
        <taxon>Pseudomonadota</taxon>
        <taxon>Alphaproteobacteria</taxon>
        <taxon>Rhodobacterales</taxon>
        <taxon>Paracoccaceae</taxon>
        <taxon>Paralimibaculum</taxon>
    </lineage>
</organism>
<dbReference type="RefSeq" id="WP_285670005.1">
    <property type="nucleotide sequence ID" value="NZ_BSYI01000003.1"/>
</dbReference>
<feature type="chain" id="PRO_5045122417" description="VPLPA-CTERM sorting domain-containing protein" evidence="2">
    <location>
        <begin position="31"/>
        <end position="323"/>
    </location>
</feature>